<evidence type="ECO:0000313" key="2">
    <source>
        <dbReference type="EMBL" id="KAH0465613.1"/>
    </source>
</evidence>
<gene>
    <name evidence="2" type="ORF">IEQ34_005716</name>
</gene>
<feature type="transmembrane region" description="Helical" evidence="1">
    <location>
        <begin position="105"/>
        <end position="126"/>
    </location>
</feature>
<accession>A0AAV7HC70</accession>
<dbReference type="EMBL" id="JAGFBR010000006">
    <property type="protein sequence ID" value="KAH0465613.1"/>
    <property type="molecule type" value="Genomic_DNA"/>
</dbReference>
<keyword evidence="1" id="KW-0812">Transmembrane</keyword>
<proteinExistence type="predicted"/>
<name>A0AAV7HC70_DENCH</name>
<keyword evidence="1" id="KW-0472">Membrane</keyword>
<dbReference type="Proteomes" id="UP000775213">
    <property type="component" value="Unassembled WGS sequence"/>
</dbReference>
<reference evidence="2 3" key="1">
    <citation type="journal article" date="2021" name="Hortic Res">
        <title>Chromosome-scale assembly of the Dendrobium chrysotoxum genome enhances the understanding of orchid evolution.</title>
        <authorList>
            <person name="Zhang Y."/>
            <person name="Zhang G.Q."/>
            <person name="Zhang D."/>
            <person name="Liu X.D."/>
            <person name="Xu X.Y."/>
            <person name="Sun W.H."/>
            <person name="Yu X."/>
            <person name="Zhu X."/>
            <person name="Wang Z.W."/>
            <person name="Zhao X."/>
            <person name="Zhong W.Y."/>
            <person name="Chen H."/>
            <person name="Yin W.L."/>
            <person name="Huang T."/>
            <person name="Niu S.C."/>
            <person name="Liu Z.J."/>
        </authorList>
    </citation>
    <scope>NUCLEOTIDE SEQUENCE [LARGE SCALE GENOMIC DNA]</scope>
    <source>
        <strain evidence="2">Lindl</strain>
    </source>
</reference>
<protein>
    <submittedName>
        <fullName evidence="2">Uncharacterized protein</fullName>
    </submittedName>
</protein>
<comment type="caution">
    <text evidence="2">The sequence shown here is derived from an EMBL/GenBank/DDBJ whole genome shotgun (WGS) entry which is preliminary data.</text>
</comment>
<evidence type="ECO:0000256" key="1">
    <source>
        <dbReference type="SAM" id="Phobius"/>
    </source>
</evidence>
<feature type="transmembrane region" description="Helical" evidence="1">
    <location>
        <begin position="169"/>
        <end position="202"/>
    </location>
</feature>
<sequence length="205" mass="23834">MERPMMFVCTGAHKCIQTELHRYGAVLKSAAILRSLFYNNLDLYMQRIDTMIHHRSFSTRPDPYCALLRNPLATKHRLRHHTLPPPLPLPRGQLTMNIEFVSIELLITISALCVLYFLLFEFYVWGISVVNYPNCLDYGSLITSMRQLDHLFIFGTVTKLRRLEQNKDIYATIILAIASINCSLLHEEYLLFLIVLHSLYLIGNY</sequence>
<organism evidence="2 3">
    <name type="scientific">Dendrobium chrysotoxum</name>
    <name type="common">Orchid</name>
    <dbReference type="NCBI Taxonomy" id="161865"/>
    <lineage>
        <taxon>Eukaryota</taxon>
        <taxon>Viridiplantae</taxon>
        <taxon>Streptophyta</taxon>
        <taxon>Embryophyta</taxon>
        <taxon>Tracheophyta</taxon>
        <taxon>Spermatophyta</taxon>
        <taxon>Magnoliopsida</taxon>
        <taxon>Liliopsida</taxon>
        <taxon>Asparagales</taxon>
        <taxon>Orchidaceae</taxon>
        <taxon>Epidendroideae</taxon>
        <taxon>Malaxideae</taxon>
        <taxon>Dendrobiinae</taxon>
        <taxon>Dendrobium</taxon>
    </lineage>
</organism>
<keyword evidence="3" id="KW-1185">Reference proteome</keyword>
<evidence type="ECO:0000313" key="3">
    <source>
        <dbReference type="Proteomes" id="UP000775213"/>
    </source>
</evidence>
<keyword evidence="1" id="KW-1133">Transmembrane helix</keyword>
<dbReference type="AlphaFoldDB" id="A0AAV7HC70"/>